<protein>
    <submittedName>
        <fullName evidence="2">Ppx/GppA phosphatase family protein</fullName>
    </submittedName>
</protein>
<dbReference type="SUPFAM" id="SSF53067">
    <property type="entry name" value="Actin-like ATPase domain"/>
    <property type="match status" value="1"/>
</dbReference>
<name>A0A1M6Z3Y4_XYLRU</name>
<dbReference type="InterPro" id="IPR000595">
    <property type="entry name" value="cNMP-bd_dom"/>
</dbReference>
<proteinExistence type="predicted"/>
<feature type="domain" description="Cyclic nucleotide-binding" evidence="1">
    <location>
        <begin position="204"/>
        <end position="220"/>
    </location>
</feature>
<dbReference type="Proteomes" id="UP000184130">
    <property type="component" value="Unassembled WGS sequence"/>
</dbReference>
<evidence type="ECO:0000313" key="2">
    <source>
        <dbReference type="EMBL" id="SHL25208.1"/>
    </source>
</evidence>
<evidence type="ECO:0000313" key="3">
    <source>
        <dbReference type="Proteomes" id="UP000184130"/>
    </source>
</evidence>
<dbReference type="EMBL" id="FRBD01000039">
    <property type="protein sequence ID" value="SHL25208.1"/>
    <property type="molecule type" value="Genomic_DNA"/>
</dbReference>
<dbReference type="RefSeq" id="WP_073211725.1">
    <property type="nucleotide sequence ID" value="NZ_FRBD01000039.1"/>
</dbReference>
<dbReference type="AlphaFoldDB" id="A0A1M6Z3Y4"/>
<sequence length="1049" mass="122116">MASIDLNIIERGITTQTWSAEKGKITENDLRDVGENRTNNGSALNALPTPFARFHVINEAFRRVYEERLHKDKGVDAGEAYKQLVSDCLDVFELLYFWNYHKSHSTDELNIFIKEWKKEDNIQRLEDMTPILGKSINAFMENDIKANVLYFVVLEDNGKEYLLATTSPMTGFVTPPDLDRKPYSKKKEFSSPRYNDMPLINRKGKGKYFGEICMFEDRPREFKKYMFELFRSQVVSNDFEHIRDYIDSFNDSDTRKKYHLKTKPVLTEDNNALVINGLTISESNGTDTLNFFSDYIIKLPYRISGDNFFVPQYVNDNDERDYDYIIPLTKEALDVLPLDEINICFKENRKTGSFAKVEVSFEFNDETYKREYRYEDKPTTEYGCIADIKKTWLVNFDIGLFPRTLSQEPTENNYFKVMFALYDDNDNDQLNADKVQLDFFVKRNDDIGCDLIEVADSESFTKGARPQVTRSEQSQGDSCTTLFYEIFNTAFDVIRLQIDEDACGILIPKWTLSQRSSKSYTYAIDFGTSNTYVSRRESNNYSEPQQLTMDKPIMSYLHDKLNNKQIKPIDCWDDAGDPRIVESLLTEFVPPFIDGKKYKFPLRTALCRLTNGTDNPSLFDNRNIAFCYEKKRIGGNNRVITDLKWSEGENKKEAEVFIRELLAIIKSDILDDNGDLSQTQIIWFQPLSFKTRMRADYDAIWKRGCEDILCINESQIRCYTESEAPYYYFLEMNKFKSTKAVSIIDIGGGSTDMVYFSEDKPIIANSVHFGCDVLWGNGNNSFIDTRENGIYKRYIDSIQFKNDELRAINEDLCKEGSKYTTTDIINFWLSNTNETEIDVKLRSEFKHLFLYHYAAIIYHMASVYKAKELECPTTITFSGNGSKYIDNLLTKDEQLLVNMTMIILRDIFGDNVRDVQIILPEQRKESTCYGGLYRDKDRVSPSTFQYVGFGKKQYESIDELNKDYKPILRNGIVGEVKHLNELYMSMLKLLIKEEKLDEKAEKIKSMLNVNPGDELDKIYIRDIKEDESYNDSLFFIPIIQQVFNLTKKE</sequence>
<evidence type="ECO:0000259" key="1">
    <source>
        <dbReference type="PROSITE" id="PS50042"/>
    </source>
</evidence>
<dbReference type="PROSITE" id="PS50042">
    <property type="entry name" value="CNMP_BINDING_3"/>
    <property type="match status" value="1"/>
</dbReference>
<reference evidence="2 3" key="1">
    <citation type="submission" date="2016-11" db="EMBL/GenBank/DDBJ databases">
        <authorList>
            <person name="Jaros S."/>
            <person name="Januszkiewicz K."/>
            <person name="Wedrychowicz H."/>
        </authorList>
    </citation>
    <scope>NUCLEOTIDE SEQUENCE [LARGE SCALE GENOMIC DNA]</scope>
    <source>
        <strain evidence="2 3">KHT3</strain>
    </source>
</reference>
<dbReference type="OrthoDB" id="1028138at2"/>
<gene>
    <name evidence="2" type="ORF">SAMN05216463_1397</name>
</gene>
<accession>A0A1M6Z3Y4</accession>
<dbReference type="Gene3D" id="3.30.420.150">
    <property type="entry name" value="Exopolyphosphatase. Domain 2"/>
    <property type="match status" value="1"/>
</dbReference>
<dbReference type="InterPro" id="IPR043129">
    <property type="entry name" value="ATPase_NBD"/>
</dbReference>
<organism evidence="2 3">
    <name type="scientific">Xylanibacter ruminicola</name>
    <name type="common">Prevotella ruminicola</name>
    <dbReference type="NCBI Taxonomy" id="839"/>
    <lineage>
        <taxon>Bacteria</taxon>
        <taxon>Pseudomonadati</taxon>
        <taxon>Bacteroidota</taxon>
        <taxon>Bacteroidia</taxon>
        <taxon>Bacteroidales</taxon>
        <taxon>Prevotellaceae</taxon>
        <taxon>Xylanibacter</taxon>
    </lineage>
</organism>